<keyword evidence="1" id="KW-0472">Membrane</keyword>
<dbReference type="KEGG" id="kphy:AOZ06_12130"/>
<keyword evidence="3" id="KW-1185">Reference proteome</keyword>
<dbReference type="Proteomes" id="UP000063699">
    <property type="component" value="Chromosome"/>
</dbReference>
<evidence type="ECO:0000313" key="2">
    <source>
        <dbReference type="EMBL" id="ALG07562.1"/>
    </source>
</evidence>
<feature type="transmembrane region" description="Helical" evidence="1">
    <location>
        <begin position="66"/>
        <end position="84"/>
    </location>
</feature>
<evidence type="ECO:0000313" key="3">
    <source>
        <dbReference type="Proteomes" id="UP000063699"/>
    </source>
</evidence>
<protein>
    <submittedName>
        <fullName evidence="2">Uncharacterized protein</fullName>
    </submittedName>
</protein>
<keyword evidence="1" id="KW-1133">Transmembrane helix</keyword>
<reference evidence="2 3" key="1">
    <citation type="submission" date="2015-07" db="EMBL/GenBank/DDBJ databases">
        <title>Genome sequencing of Kibdelosporangium phytohabitans.</title>
        <authorList>
            <person name="Qin S."/>
            <person name="Xing K."/>
        </authorList>
    </citation>
    <scope>NUCLEOTIDE SEQUENCE [LARGE SCALE GENOMIC DNA]</scope>
    <source>
        <strain evidence="2 3">KLBMP1111</strain>
    </source>
</reference>
<organism evidence="2 3">
    <name type="scientific">Kibdelosporangium phytohabitans</name>
    <dbReference type="NCBI Taxonomy" id="860235"/>
    <lineage>
        <taxon>Bacteria</taxon>
        <taxon>Bacillati</taxon>
        <taxon>Actinomycetota</taxon>
        <taxon>Actinomycetes</taxon>
        <taxon>Pseudonocardiales</taxon>
        <taxon>Pseudonocardiaceae</taxon>
        <taxon>Kibdelosporangium</taxon>
    </lineage>
</organism>
<dbReference type="InterPro" id="IPR046549">
    <property type="entry name" value="DUF6703"/>
</dbReference>
<proteinExistence type="predicted"/>
<dbReference type="Pfam" id="PF20444">
    <property type="entry name" value="DUF6703"/>
    <property type="match status" value="1"/>
</dbReference>
<dbReference type="EMBL" id="CP012752">
    <property type="protein sequence ID" value="ALG07562.1"/>
    <property type="molecule type" value="Genomic_DNA"/>
</dbReference>
<dbReference type="STRING" id="860235.AOZ06_12130"/>
<keyword evidence="1" id="KW-0812">Transmembrane</keyword>
<evidence type="ECO:0000256" key="1">
    <source>
        <dbReference type="SAM" id="Phobius"/>
    </source>
</evidence>
<feature type="transmembrane region" description="Helical" evidence="1">
    <location>
        <begin position="21"/>
        <end position="54"/>
    </location>
</feature>
<accession>A0A0N9HZ06</accession>
<sequence length="85" mass="8827">MRAQLLAGDGPLARARPIAAFVVVIALFLTGVLVSGLVGAVLLGLLAVGVGVLLATTWPVLRPNERLLRVLVLGILIVIAVVQLR</sequence>
<name>A0A0N9HZ06_9PSEU</name>
<gene>
    <name evidence="2" type="ORF">AOZ06_12130</name>
</gene>
<dbReference type="AlphaFoldDB" id="A0A0N9HZ06"/>